<comment type="caution">
    <text evidence="5">The sequence shown here is derived from an EMBL/GenBank/DDBJ whole genome shotgun (WGS) entry which is preliminary data.</text>
</comment>
<dbReference type="EMBL" id="BNCD01000014">
    <property type="protein sequence ID" value="GHH83878.1"/>
    <property type="molecule type" value="Genomic_DNA"/>
</dbReference>
<keyword evidence="3 5" id="KW-0808">Transferase</keyword>
<protein>
    <submittedName>
        <fullName evidence="5">Glycosyl transferase</fullName>
    </submittedName>
</protein>
<evidence type="ECO:0000256" key="2">
    <source>
        <dbReference type="ARBA" id="ARBA00022676"/>
    </source>
</evidence>
<evidence type="ECO:0000259" key="4">
    <source>
        <dbReference type="Pfam" id="PF21036"/>
    </source>
</evidence>
<dbReference type="Proteomes" id="UP000603708">
    <property type="component" value="Unassembled WGS sequence"/>
</dbReference>
<dbReference type="Gene3D" id="3.40.50.2000">
    <property type="entry name" value="Glycogen Phosphorylase B"/>
    <property type="match status" value="2"/>
</dbReference>
<name>A0A919L4N7_9ACTN</name>
<dbReference type="RefSeq" id="WP_189935211.1">
    <property type="nucleotide sequence ID" value="NZ_BNCD01000014.1"/>
</dbReference>
<dbReference type="AlphaFoldDB" id="A0A919L4N7"/>
<evidence type="ECO:0000256" key="3">
    <source>
        <dbReference type="ARBA" id="ARBA00022679"/>
    </source>
</evidence>
<dbReference type="GO" id="GO:0008194">
    <property type="term" value="F:UDP-glycosyltransferase activity"/>
    <property type="evidence" value="ECO:0007669"/>
    <property type="project" value="InterPro"/>
</dbReference>
<reference evidence="5" key="1">
    <citation type="journal article" date="2014" name="Int. J. Syst. Evol. Microbiol.">
        <title>Complete genome sequence of Corynebacterium casei LMG S-19264T (=DSM 44701T), isolated from a smear-ripened cheese.</title>
        <authorList>
            <consortium name="US DOE Joint Genome Institute (JGI-PGF)"/>
            <person name="Walter F."/>
            <person name="Albersmeier A."/>
            <person name="Kalinowski J."/>
            <person name="Ruckert C."/>
        </authorList>
    </citation>
    <scope>NUCLEOTIDE SEQUENCE</scope>
    <source>
        <strain evidence="5">JCM 5069</strain>
    </source>
</reference>
<reference evidence="5" key="2">
    <citation type="submission" date="2020-09" db="EMBL/GenBank/DDBJ databases">
        <authorList>
            <person name="Sun Q."/>
            <person name="Ohkuma M."/>
        </authorList>
    </citation>
    <scope>NUCLEOTIDE SEQUENCE</scope>
    <source>
        <strain evidence="5">JCM 5069</strain>
    </source>
</reference>
<evidence type="ECO:0000313" key="5">
    <source>
        <dbReference type="EMBL" id="GHH83878.1"/>
    </source>
</evidence>
<dbReference type="InterPro" id="IPR002213">
    <property type="entry name" value="UDP_glucos_trans"/>
</dbReference>
<dbReference type="PANTHER" id="PTHR48050">
    <property type="entry name" value="STEROL 3-BETA-GLUCOSYLTRANSFERASE"/>
    <property type="match status" value="1"/>
</dbReference>
<keyword evidence="2" id="KW-0328">Glycosyltransferase</keyword>
<dbReference type="Pfam" id="PF21036">
    <property type="entry name" value="EryCIII-like_N"/>
    <property type="match status" value="1"/>
</dbReference>
<dbReference type="PANTHER" id="PTHR48050:SF13">
    <property type="entry name" value="STEROL 3-BETA-GLUCOSYLTRANSFERASE UGT80A2"/>
    <property type="match status" value="1"/>
</dbReference>
<feature type="domain" description="Erythromycin biosynthesis protein CIII-like N-terminal" evidence="4">
    <location>
        <begin position="23"/>
        <end position="139"/>
    </location>
</feature>
<accession>A0A919L4N7</accession>
<keyword evidence="6" id="KW-1185">Reference proteome</keyword>
<sequence>MRFLFTAHTLPSHVRAMLPLARAAQQAGHEVAIATGPELTQEVALHGFCPMTAGYNWRPDMDRDNTELGGELGERLADDETRYELGLRYFTGTPAGRMADDLLDAVQSWRPDLIVRSQMEFGGYLAAEKAGIPHASLAISGGPASLFQPERLAPLLAPHRRALGLPPDPTGATVYRRLHAVLMPADYDQAAAGLPRTRCYQHTSPQRAGEVLPAWLAGRPADLPLVLVGFGTLAPLLTGDDRERLIGLMRSVLAALADLTCTAVVATGDGVPHDLFGPQPDHIHLETHVPQPLLLERAALFVTHAGFNSVRESLEHGVPMVAVPLFAEQPHNAAQCEHAGVARSVRLPEAAPSVLLEAFRQVLDDSSYQRRAAALRDRMAALPPLKVLVEDLVDGRGADDERAAPGDA</sequence>
<dbReference type="InterPro" id="IPR048284">
    <property type="entry name" value="EryCIII-like_N"/>
</dbReference>
<dbReference type="SUPFAM" id="SSF53756">
    <property type="entry name" value="UDP-Glycosyltransferase/glycogen phosphorylase"/>
    <property type="match status" value="1"/>
</dbReference>
<evidence type="ECO:0000256" key="1">
    <source>
        <dbReference type="ARBA" id="ARBA00006962"/>
    </source>
</evidence>
<evidence type="ECO:0000313" key="6">
    <source>
        <dbReference type="Proteomes" id="UP000603708"/>
    </source>
</evidence>
<dbReference type="Pfam" id="PF00201">
    <property type="entry name" value="UDPGT"/>
    <property type="match status" value="1"/>
</dbReference>
<gene>
    <name evidence="5" type="ORF">GCM10018793_47040</name>
</gene>
<dbReference type="GO" id="GO:0017000">
    <property type="term" value="P:antibiotic biosynthetic process"/>
    <property type="evidence" value="ECO:0007669"/>
    <property type="project" value="UniProtKB-ARBA"/>
</dbReference>
<proteinExistence type="inferred from homology"/>
<organism evidence="5 6">
    <name type="scientific">Streptomyces sulfonofaciens</name>
    <dbReference type="NCBI Taxonomy" id="68272"/>
    <lineage>
        <taxon>Bacteria</taxon>
        <taxon>Bacillati</taxon>
        <taxon>Actinomycetota</taxon>
        <taxon>Actinomycetes</taxon>
        <taxon>Kitasatosporales</taxon>
        <taxon>Streptomycetaceae</taxon>
        <taxon>Streptomyces</taxon>
    </lineage>
</organism>
<dbReference type="CDD" id="cd03784">
    <property type="entry name" value="GT1_Gtf-like"/>
    <property type="match status" value="1"/>
</dbReference>
<comment type="similarity">
    <text evidence="1">Belongs to the glycosyltransferase 28 family.</text>
</comment>
<dbReference type="InterPro" id="IPR050426">
    <property type="entry name" value="Glycosyltransferase_28"/>
</dbReference>